<dbReference type="InterPro" id="IPR010969">
    <property type="entry name" value="Cys_dSase-rel_unknwn_funct"/>
</dbReference>
<dbReference type="NCBIfam" id="TIGR01977">
    <property type="entry name" value="am_tr_V_EF2568"/>
    <property type="match status" value="1"/>
</dbReference>
<accession>A0A1V4IDN3</accession>
<dbReference type="InterPro" id="IPR015424">
    <property type="entry name" value="PyrdxlP-dep_Trfase"/>
</dbReference>
<dbReference type="PIRSF" id="PIRSF005572">
    <property type="entry name" value="NifS"/>
    <property type="match status" value="1"/>
</dbReference>
<evidence type="ECO:0000313" key="7">
    <source>
        <dbReference type="EMBL" id="OPJ57974.1"/>
    </source>
</evidence>
<dbReference type="GO" id="GO:0031071">
    <property type="term" value="F:cysteine desulfurase activity"/>
    <property type="evidence" value="ECO:0007669"/>
    <property type="project" value="UniProtKB-EC"/>
</dbReference>
<dbReference type="OrthoDB" id="9804366at2"/>
<comment type="catalytic activity">
    <reaction evidence="5">
        <text>(sulfur carrier)-H + L-cysteine = (sulfur carrier)-SH + L-alanine</text>
        <dbReference type="Rhea" id="RHEA:43892"/>
        <dbReference type="Rhea" id="RHEA-COMP:14737"/>
        <dbReference type="Rhea" id="RHEA-COMP:14739"/>
        <dbReference type="ChEBI" id="CHEBI:29917"/>
        <dbReference type="ChEBI" id="CHEBI:35235"/>
        <dbReference type="ChEBI" id="CHEBI:57972"/>
        <dbReference type="ChEBI" id="CHEBI:64428"/>
        <dbReference type="EC" id="2.8.1.7"/>
    </reaction>
</comment>
<evidence type="ECO:0000256" key="4">
    <source>
        <dbReference type="ARBA" id="ARBA00022898"/>
    </source>
</evidence>
<comment type="similarity">
    <text evidence="2">Belongs to the class-V pyridoxal-phosphate-dependent aminotransferase family. Csd subfamily.</text>
</comment>
<dbReference type="Proteomes" id="UP000190080">
    <property type="component" value="Unassembled WGS sequence"/>
</dbReference>
<dbReference type="EMBL" id="MZGV01000067">
    <property type="protein sequence ID" value="OPJ57974.1"/>
    <property type="molecule type" value="Genomic_DNA"/>
</dbReference>
<organism evidence="7 8">
    <name type="scientific">Clostridium oryzae</name>
    <dbReference type="NCBI Taxonomy" id="1450648"/>
    <lineage>
        <taxon>Bacteria</taxon>
        <taxon>Bacillati</taxon>
        <taxon>Bacillota</taxon>
        <taxon>Clostridia</taxon>
        <taxon>Eubacteriales</taxon>
        <taxon>Clostridiaceae</taxon>
        <taxon>Clostridium</taxon>
    </lineage>
</organism>
<evidence type="ECO:0000256" key="2">
    <source>
        <dbReference type="ARBA" id="ARBA00010447"/>
    </source>
</evidence>
<feature type="domain" description="Aminotransferase class V" evidence="6">
    <location>
        <begin position="5"/>
        <end position="372"/>
    </location>
</feature>
<dbReference type="Gene3D" id="3.90.1150.10">
    <property type="entry name" value="Aspartate Aminotransferase, domain 1"/>
    <property type="match status" value="1"/>
</dbReference>
<evidence type="ECO:0000259" key="6">
    <source>
        <dbReference type="Pfam" id="PF00266"/>
    </source>
</evidence>
<dbReference type="InterPro" id="IPR015421">
    <property type="entry name" value="PyrdxlP-dep_Trfase_major"/>
</dbReference>
<proteinExistence type="inferred from homology"/>
<reference evidence="7 8" key="1">
    <citation type="submission" date="2017-03" db="EMBL/GenBank/DDBJ databases">
        <title>Genome sequence of Clostridium oryzae DSM 28571.</title>
        <authorList>
            <person name="Poehlein A."/>
            <person name="Daniel R."/>
        </authorList>
    </citation>
    <scope>NUCLEOTIDE SEQUENCE [LARGE SCALE GENOMIC DNA]</scope>
    <source>
        <strain evidence="7 8">DSM 28571</strain>
    </source>
</reference>
<comment type="cofactor">
    <cofactor evidence="1">
        <name>pyridoxal 5'-phosphate</name>
        <dbReference type="ChEBI" id="CHEBI:597326"/>
    </cofactor>
</comment>
<evidence type="ECO:0000256" key="1">
    <source>
        <dbReference type="ARBA" id="ARBA00001933"/>
    </source>
</evidence>
<gene>
    <name evidence="7" type="primary">sufS</name>
    <name evidence="7" type="ORF">CLORY_38260</name>
</gene>
<sequence length="383" mass="42063">MDFFYADNAATSYPKPKEVADSITNYLVNIGANVGRGSYKRAISASNTVYETRELLCELFNFNEPMNVIFTSNITESINIIIKGFLKSGDHALVSSMEHNAVMRSLSSLSKSEVDYSIAKCSKEGFIDINDLVSKIKSNTKLIIINHVSNVSGSIQKIQEISKIANQRNIAFVIDSAQSAGVLPIDFKQLNLAALPFTGHKGLLGPEGTGGLLLTNEMAQAINPLKYGGTGSDSSNIYQPDIMPDKFESGTLNIPGIFGLNAALKFIKREGINNILSHELEIGTLFLNNILNISNIVLHGPRDMESRLSVFSITFKNIDNSEAAYLLDKDYNIMTRCGLHCSPLAHKTLETYPGGTIRFSFGYFSNKTDIDYISECLLKLSKN</sequence>
<name>A0A1V4IDN3_9CLOT</name>
<dbReference type="PANTHER" id="PTHR43586:SF4">
    <property type="entry name" value="ISOPENICILLIN N EPIMERASE"/>
    <property type="match status" value="1"/>
</dbReference>
<keyword evidence="8" id="KW-1185">Reference proteome</keyword>
<dbReference type="RefSeq" id="WP_079427483.1">
    <property type="nucleotide sequence ID" value="NZ_MZGV01000067.1"/>
</dbReference>
<dbReference type="InterPro" id="IPR015422">
    <property type="entry name" value="PyrdxlP-dep_Trfase_small"/>
</dbReference>
<evidence type="ECO:0000256" key="5">
    <source>
        <dbReference type="ARBA" id="ARBA00050776"/>
    </source>
</evidence>
<dbReference type="EC" id="2.8.1.7" evidence="3"/>
<evidence type="ECO:0000256" key="3">
    <source>
        <dbReference type="ARBA" id="ARBA00012239"/>
    </source>
</evidence>
<dbReference type="AlphaFoldDB" id="A0A1V4IDN3"/>
<keyword evidence="4" id="KW-0663">Pyridoxal phosphate</keyword>
<keyword evidence="7" id="KW-0808">Transferase</keyword>
<evidence type="ECO:0000313" key="8">
    <source>
        <dbReference type="Proteomes" id="UP000190080"/>
    </source>
</evidence>
<dbReference type="STRING" id="1450648.CLORY_38260"/>
<dbReference type="PANTHER" id="PTHR43586">
    <property type="entry name" value="CYSTEINE DESULFURASE"/>
    <property type="match status" value="1"/>
</dbReference>
<protein>
    <recommendedName>
        <fullName evidence="3">cysteine desulfurase</fullName>
        <ecNumber evidence="3">2.8.1.7</ecNumber>
    </recommendedName>
</protein>
<dbReference type="InterPro" id="IPR000192">
    <property type="entry name" value="Aminotrans_V_dom"/>
</dbReference>
<dbReference type="Pfam" id="PF00266">
    <property type="entry name" value="Aminotran_5"/>
    <property type="match status" value="1"/>
</dbReference>
<dbReference type="SUPFAM" id="SSF53383">
    <property type="entry name" value="PLP-dependent transferases"/>
    <property type="match status" value="1"/>
</dbReference>
<dbReference type="Gene3D" id="3.40.640.10">
    <property type="entry name" value="Type I PLP-dependent aspartate aminotransferase-like (Major domain)"/>
    <property type="match status" value="1"/>
</dbReference>
<comment type="caution">
    <text evidence="7">The sequence shown here is derived from an EMBL/GenBank/DDBJ whole genome shotgun (WGS) entry which is preliminary data.</text>
</comment>
<dbReference type="InterPro" id="IPR016454">
    <property type="entry name" value="Cysteine_dSase"/>
</dbReference>